<gene>
    <name evidence="2" type="ORF">EBH_0036540</name>
</gene>
<proteinExistence type="predicted"/>
<dbReference type="GO" id="GO:0030906">
    <property type="term" value="C:retromer, cargo-selective complex"/>
    <property type="evidence" value="ECO:0007669"/>
    <property type="project" value="InterPro"/>
</dbReference>
<dbReference type="OrthoDB" id="10258141at2759"/>
<keyword evidence="1" id="KW-0812">Transmembrane</keyword>
<dbReference type="PANTHER" id="PTHR11099">
    <property type="entry name" value="VACUOLAR SORTING PROTEIN 35"/>
    <property type="match status" value="1"/>
</dbReference>
<organism evidence="2 3">
    <name type="scientific">Eimeria brunetti</name>
    <dbReference type="NCBI Taxonomy" id="51314"/>
    <lineage>
        <taxon>Eukaryota</taxon>
        <taxon>Sar</taxon>
        <taxon>Alveolata</taxon>
        <taxon>Apicomplexa</taxon>
        <taxon>Conoidasida</taxon>
        <taxon>Coccidia</taxon>
        <taxon>Eucoccidiorida</taxon>
        <taxon>Eimeriorina</taxon>
        <taxon>Eimeriidae</taxon>
        <taxon>Eimeria</taxon>
    </lineage>
</organism>
<dbReference type="AlphaFoldDB" id="U6LNH0"/>
<dbReference type="VEuPathDB" id="ToxoDB:EBH_0036540"/>
<feature type="transmembrane region" description="Helical" evidence="1">
    <location>
        <begin position="196"/>
        <end position="221"/>
    </location>
</feature>
<evidence type="ECO:0000256" key="1">
    <source>
        <dbReference type="SAM" id="Phobius"/>
    </source>
</evidence>
<sequence length="226" mass="24783">MLAFQELQHLLGFLSDKSRHGRRLSELYETVQHAGNLVPRLYLLVTVGVAFVRAKEAAAADILRDLTELAKGIQHPVRGLFLRFYLVQLCRDVLPDKGSEYEVEGVSGPEDAFLFLLTNFSESARLWVRLQQQSSSAREKQKREKERKDLRVLVGSPLVRMAQLEAMTTDFYRTQALPAILQQQELQLQQELMQEVGAAVAIAAVAVAAAGAAAAAAGVAAGDPGV</sequence>
<accession>U6LNH0</accession>
<dbReference type="GO" id="GO:0005829">
    <property type="term" value="C:cytosol"/>
    <property type="evidence" value="ECO:0007669"/>
    <property type="project" value="GOC"/>
</dbReference>
<reference evidence="2" key="1">
    <citation type="submission" date="2013-10" db="EMBL/GenBank/DDBJ databases">
        <title>Genomic analysis of the causative agents of coccidiosis in chickens.</title>
        <authorList>
            <person name="Reid A.J."/>
            <person name="Blake D."/>
            <person name="Billington K."/>
            <person name="Browne H."/>
            <person name="Dunn M."/>
            <person name="Hung S."/>
            <person name="Kawahara F."/>
            <person name="Miranda-Saavedra D."/>
            <person name="Mourier T."/>
            <person name="Nagra H."/>
            <person name="Otto T.D."/>
            <person name="Rawlings N."/>
            <person name="Sanchez A."/>
            <person name="Sanders M."/>
            <person name="Subramaniam C."/>
            <person name="Tay Y."/>
            <person name="Dear P."/>
            <person name="Doerig C."/>
            <person name="Gruber A."/>
            <person name="Parkinson J."/>
            <person name="Shirley M."/>
            <person name="Wan K.L."/>
            <person name="Berriman M."/>
            <person name="Tomley F."/>
            <person name="Pain A."/>
        </authorList>
    </citation>
    <scope>NUCLEOTIDE SEQUENCE [LARGE SCALE GENOMIC DNA]</scope>
    <source>
        <strain evidence="2">Houghton</strain>
    </source>
</reference>
<reference evidence="2" key="2">
    <citation type="submission" date="2013-10" db="EMBL/GenBank/DDBJ databases">
        <authorList>
            <person name="Aslett M."/>
        </authorList>
    </citation>
    <scope>NUCLEOTIDE SEQUENCE [LARGE SCALE GENOMIC DNA]</scope>
    <source>
        <strain evidence="2">Houghton</strain>
    </source>
</reference>
<dbReference type="InterPro" id="IPR005378">
    <property type="entry name" value="Vps35"/>
</dbReference>
<dbReference type="GO" id="GO:0005770">
    <property type="term" value="C:late endosome"/>
    <property type="evidence" value="ECO:0007669"/>
    <property type="project" value="TreeGrafter"/>
</dbReference>
<dbReference type="PANTHER" id="PTHR11099:SF0">
    <property type="entry name" value="VACUOLAR PROTEIN SORTING-ASSOCIATED PROTEIN 35"/>
    <property type="match status" value="1"/>
</dbReference>
<evidence type="ECO:0000313" key="2">
    <source>
        <dbReference type="EMBL" id="CDJ50818.1"/>
    </source>
</evidence>
<keyword evidence="1" id="KW-0472">Membrane</keyword>
<dbReference type="GO" id="GO:0006886">
    <property type="term" value="P:intracellular protein transport"/>
    <property type="evidence" value="ECO:0007669"/>
    <property type="project" value="TreeGrafter"/>
</dbReference>
<keyword evidence="3" id="KW-1185">Reference proteome</keyword>
<dbReference type="Proteomes" id="UP000030750">
    <property type="component" value="Unassembled WGS sequence"/>
</dbReference>
<dbReference type="GO" id="GO:0042147">
    <property type="term" value="P:retrograde transport, endosome to Golgi"/>
    <property type="evidence" value="ECO:0007669"/>
    <property type="project" value="InterPro"/>
</dbReference>
<protein>
    <submittedName>
        <fullName evidence="2">Vacuolar sorting protein 35, putative</fullName>
    </submittedName>
</protein>
<keyword evidence="1" id="KW-1133">Transmembrane helix</keyword>
<dbReference type="Pfam" id="PF03635">
    <property type="entry name" value="Vps35"/>
    <property type="match status" value="1"/>
</dbReference>
<evidence type="ECO:0000313" key="3">
    <source>
        <dbReference type="Proteomes" id="UP000030750"/>
    </source>
</evidence>
<name>U6LNH0_9EIME</name>
<dbReference type="EMBL" id="HG712431">
    <property type="protein sequence ID" value="CDJ50818.1"/>
    <property type="molecule type" value="Genomic_DNA"/>
</dbReference>